<dbReference type="FunFam" id="3.30.1330.80:FF:000002">
    <property type="entry name" value="AT-hook motif nuclear-localized protein"/>
    <property type="match status" value="1"/>
</dbReference>
<dbReference type="PROSITE" id="PS51742">
    <property type="entry name" value="PPC"/>
    <property type="match status" value="1"/>
</dbReference>
<protein>
    <recommendedName>
        <fullName evidence="7">PPC domain-containing protein</fullName>
    </recommendedName>
</protein>
<dbReference type="GO" id="GO:0003680">
    <property type="term" value="F:minor groove of adenine-thymine-rich DNA binding"/>
    <property type="evidence" value="ECO:0007669"/>
    <property type="project" value="InterPro"/>
</dbReference>
<keyword evidence="3" id="KW-0238">DNA-binding</keyword>
<keyword evidence="2" id="KW-0805">Transcription regulation</keyword>
<proteinExistence type="predicted"/>
<gene>
    <name evidence="8" type="ORF">SAY86_011764</name>
</gene>
<dbReference type="EMBL" id="JAXQNO010000012">
    <property type="protein sequence ID" value="KAK4787931.1"/>
    <property type="molecule type" value="Genomic_DNA"/>
</dbReference>
<evidence type="ECO:0000256" key="1">
    <source>
        <dbReference type="ARBA" id="ARBA00004123"/>
    </source>
</evidence>
<sequence>MAGSDLRISAARFIRQPLLHPYDLHLQHGPSTEPEDEENRFSDDGAAATYQGTDFLPGNGGSDVVARRPRGRPSGSKNRPKPPVVITRESASSLQAHILEIDDGCDVFEAVVAYARRRQRGICVLNGSGTVANVSLRQPAEAGQAVVTLQGRFEILSMVGSFLPPPAPPGATSLSVFLQGGGGPGRVIGGNVVGELIAAGPVIVIASSFTNVAYERLPLDEVDDQQLMHAQQQQPLLPPTLQPLSGGGDHLFPDPSGPPVFNLPPENMGGSDCGQLPPPVNGYSTVHHHHHHHHPF</sequence>
<feature type="region of interest" description="Disordered" evidence="6">
    <location>
        <begin position="25"/>
        <end position="84"/>
    </location>
</feature>
<evidence type="ECO:0000256" key="2">
    <source>
        <dbReference type="ARBA" id="ARBA00023015"/>
    </source>
</evidence>
<dbReference type="GO" id="GO:0003700">
    <property type="term" value="F:DNA-binding transcription factor activity"/>
    <property type="evidence" value="ECO:0007669"/>
    <property type="project" value="TreeGrafter"/>
</dbReference>
<evidence type="ECO:0000256" key="5">
    <source>
        <dbReference type="ARBA" id="ARBA00023242"/>
    </source>
</evidence>
<feature type="domain" description="PPC" evidence="7">
    <location>
        <begin position="91"/>
        <end position="230"/>
    </location>
</feature>
<keyword evidence="4" id="KW-0804">Transcription</keyword>
<dbReference type="SUPFAM" id="SSF117856">
    <property type="entry name" value="AF0104/ALDC/Ptd012-like"/>
    <property type="match status" value="1"/>
</dbReference>
<evidence type="ECO:0000313" key="8">
    <source>
        <dbReference type="EMBL" id="KAK4787931.1"/>
    </source>
</evidence>
<comment type="subcellular location">
    <subcellularLocation>
        <location evidence="1">Nucleus</location>
    </subcellularLocation>
</comment>
<evidence type="ECO:0000256" key="6">
    <source>
        <dbReference type="SAM" id="MobiDB-lite"/>
    </source>
</evidence>
<dbReference type="InterPro" id="IPR005175">
    <property type="entry name" value="PPC_dom"/>
</dbReference>
<dbReference type="Gene3D" id="3.30.1330.80">
    <property type="entry name" value="Hypothetical protein, similar to alpha- acetolactate decarboxylase, domain 2"/>
    <property type="match status" value="1"/>
</dbReference>
<comment type="caution">
    <text evidence="8">The sequence shown here is derived from an EMBL/GenBank/DDBJ whole genome shotgun (WGS) entry which is preliminary data.</text>
</comment>
<accession>A0AAN7LKP9</accession>
<dbReference type="PANTHER" id="PTHR31100:SF62">
    <property type="entry name" value="AT-HOOK MOTIF NUCLEAR-LOCALIZED PROTEIN 23"/>
    <property type="match status" value="1"/>
</dbReference>
<keyword evidence="9" id="KW-1185">Reference proteome</keyword>
<dbReference type="Proteomes" id="UP001346149">
    <property type="component" value="Unassembled WGS sequence"/>
</dbReference>
<evidence type="ECO:0000259" key="7">
    <source>
        <dbReference type="PROSITE" id="PS51742"/>
    </source>
</evidence>
<keyword evidence="5" id="KW-0539">Nucleus</keyword>
<dbReference type="CDD" id="cd11378">
    <property type="entry name" value="DUF296"/>
    <property type="match status" value="1"/>
</dbReference>
<evidence type="ECO:0000313" key="9">
    <source>
        <dbReference type="Proteomes" id="UP001346149"/>
    </source>
</evidence>
<name>A0AAN7LKP9_TRANT</name>
<dbReference type="GO" id="GO:0005634">
    <property type="term" value="C:nucleus"/>
    <property type="evidence" value="ECO:0007669"/>
    <property type="project" value="UniProtKB-SubCell"/>
</dbReference>
<dbReference type="AlphaFoldDB" id="A0AAN7LKP9"/>
<reference evidence="8 9" key="1">
    <citation type="journal article" date="2023" name="Hortic Res">
        <title>Pangenome of water caltrop reveals structural variations and asymmetric subgenome divergence after allopolyploidization.</title>
        <authorList>
            <person name="Zhang X."/>
            <person name="Chen Y."/>
            <person name="Wang L."/>
            <person name="Yuan Y."/>
            <person name="Fang M."/>
            <person name="Shi L."/>
            <person name="Lu R."/>
            <person name="Comes H.P."/>
            <person name="Ma Y."/>
            <person name="Chen Y."/>
            <person name="Huang G."/>
            <person name="Zhou Y."/>
            <person name="Zheng Z."/>
            <person name="Qiu Y."/>
        </authorList>
    </citation>
    <scope>NUCLEOTIDE SEQUENCE [LARGE SCALE GENOMIC DNA]</scope>
    <source>
        <strain evidence="8">F231</strain>
    </source>
</reference>
<dbReference type="InterPro" id="IPR014476">
    <property type="entry name" value="AHL15-29"/>
</dbReference>
<evidence type="ECO:0000256" key="4">
    <source>
        <dbReference type="ARBA" id="ARBA00023163"/>
    </source>
</evidence>
<evidence type="ECO:0000256" key="3">
    <source>
        <dbReference type="ARBA" id="ARBA00023125"/>
    </source>
</evidence>
<dbReference type="Pfam" id="PF03479">
    <property type="entry name" value="PCC"/>
    <property type="match status" value="1"/>
</dbReference>
<dbReference type="PANTHER" id="PTHR31100">
    <property type="entry name" value="AT-HOOK MOTIF NUCLEAR-LOCALIZED PROTEIN 15"/>
    <property type="match status" value="1"/>
</dbReference>
<organism evidence="8 9">
    <name type="scientific">Trapa natans</name>
    <name type="common">Water chestnut</name>
    <dbReference type="NCBI Taxonomy" id="22666"/>
    <lineage>
        <taxon>Eukaryota</taxon>
        <taxon>Viridiplantae</taxon>
        <taxon>Streptophyta</taxon>
        <taxon>Embryophyta</taxon>
        <taxon>Tracheophyta</taxon>
        <taxon>Spermatophyta</taxon>
        <taxon>Magnoliopsida</taxon>
        <taxon>eudicotyledons</taxon>
        <taxon>Gunneridae</taxon>
        <taxon>Pentapetalae</taxon>
        <taxon>rosids</taxon>
        <taxon>malvids</taxon>
        <taxon>Myrtales</taxon>
        <taxon>Lythraceae</taxon>
        <taxon>Trapa</taxon>
    </lineage>
</organism>